<reference evidence="4" key="1">
    <citation type="journal article" date="2019" name="Int. J. Syst. Evol. Microbiol.">
        <title>The Global Catalogue of Microorganisms (GCM) 10K type strain sequencing project: providing services to taxonomists for standard genome sequencing and annotation.</title>
        <authorList>
            <consortium name="The Broad Institute Genomics Platform"/>
            <consortium name="The Broad Institute Genome Sequencing Center for Infectious Disease"/>
            <person name="Wu L."/>
            <person name="Ma J."/>
        </authorList>
    </citation>
    <scope>NUCLEOTIDE SEQUENCE [LARGE SCALE GENOMIC DNA]</scope>
    <source>
        <strain evidence="4">JCM 16902</strain>
    </source>
</reference>
<dbReference type="Proteomes" id="UP001501074">
    <property type="component" value="Unassembled WGS sequence"/>
</dbReference>
<keyword evidence="1" id="KW-0175">Coiled coil</keyword>
<evidence type="ECO:0008006" key="5">
    <source>
        <dbReference type="Google" id="ProtNLM"/>
    </source>
</evidence>
<gene>
    <name evidence="3" type="ORF">GCM10022223_45650</name>
</gene>
<evidence type="ECO:0000313" key="3">
    <source>
        <dbReference type="EMBL" id="GAA3623535.1"/>
    </source>
</evidence>
<dbReference type="EMBL" id="BAAAZO010000009">
    <property type="protein sequence ID" value="GAA3623535.1"/>
    <property type="molecule type" value="Genomic_DNA"/>
</dbReference>
<name>A0ABP7A2B4_9ACTN</name>
<feature type="region of interest" description="Disordered" evidence="2">
    <location>
        <begin position="309"/>
        <end position="329"/>
    </location>
</feature>
<dbReference type="RefSeq" id="WP_231481355.1">
    <property type="nucleotide sequence ID" value="NZ_BAAAZO010000009.1"/>
</dbReference>
<protein>
    <recommendedName>
        <fullName evidence="5">Transcriptional regulator</fullName>
    </recommendedName>
</protein>
<accession>A0ABP7A2B4</accession>
<evidence type="ECO:0000256" key="2">
    <source>
        <dbReference type="SAM" id="MobiDB-lite"/>
    </source>
</evidence>
<proteinExistence type="predicted"/>
<sequence length="468" mass="52320">MSTDFGTPPNAGQIRGLVEERLTEATGANGVPETLKVEFRGQPLNVQVIDMPVARLYYNPGTHRIRAQRSHDLGKDALLNQDPWQEESQEYLHYLLSRLPADPSKTDPKFDELVTSLSDYAQLEPGLITRDGILVNGNTRRAALKDLGKQFIRVGVLPASTTWEDIHTVELTLQLRQDHRRDYSYINHLLAVDEQMTLGRGLPEIARTFHTTSPALERDVWILGSLLDLIRRSTNGEFSLRLMDFEDHKEKLFELYRSVKNERNKEKADLLKEARLAAIALEFAKTDVRFIESDFQDRFLNQRLPDSFKQQTSSTAAPRTIPGLNRAAPTSAPQVSAARALTDAVLKVRAVEVAGEKANLEQLAEAAKSKEELLAAFDEAIEFAGKDSRMRKKRQAAPDRVVDACKDLDQCVTDLVIARGNGSLDEEAFDDALVKLQATLRKVAVEANKSIDLPGDGLVWLNEAVSQE</sequence>
<feature type="coiled-coil region" evidence="1">
    <location>
        <begin position="350"/>
        <end position="380"/>
    </location>
</feature>
<evidence type="ECO:0000256" key="1">
    <source>
        <dbReference type="SAM" id="Coils"/>
    </source>
</evidence>
<evidence type="ECO:0000313" key="4">
    <source>
        <dbReference type="Proteomes" id="UP001501074"/>
    </source>
</evidence>
<keyword evidence="4" id="KW-1185">Reference proteome</keyword>
<comment type="caution">
    <text evidence="3">The sequence shown here is derived from an EMBL/GenBank/DDBJ whole genome shotgun (WGS) entry which is preliminary data.</text>
</comment>
<organism evidence="3 4">
    <name type="scientific">Kineosporia mesophila</name>
    <dbReference type="NCBI Taxonomy" id="566012"/>
    <lineage>
        <taxon>Bacteria</taxon>
        <taxon>Bacillati</taxon>
        <taxon>Actinomycetota</taxon>
        <taxon>Actinomycetes</taxon>
        <taxon>Kineosporiales</taxon>
        <taxon>Kineosporiaceae</taxon>
        <taxon>Kineosporia</taxon>
    </lineage>
</organism>